<dbReference type="SMART" id="SM00878">
    <property type="entry name" value="Biotin_carb_C"/>
    <property type="match status" value="1"/>
</dbReference>
<sequence length="681" mass="74362">MFDKILIANRGEIACRVIKTARKMGVKTVAIYSDADKQALHVQMADEAVHIGPPPANQSYIVIDKVMDAIRQTGAQAVHPGYGFLSENSKFAEALAAEGVAFVGPPVGAIEKMGDKITSKKIAQDANVSTVPGYMGLIEDADEAVKISNEVGYPVMIKASAGGGGKGMRIAWNDDEAREGFQSSKNEAANSFGDDRIFIEKFITQPRHIEIQVLCDSHGNGIYLGERECSIQRRQQKVVEEAPSPFLDEATRKAMGEQAVALAQAVDYASAGTVEFIVDGDKNFYFLEMNTRLQVEHPVTELITGVDLVEQMIRVANGEALSISQDDVQLNGWAIENRLYAEDPYRGFLPSIGRLTRYRPPAETAAGPLLDNDKWQGDAPSGKLAVRNDTGVYEGGEISMYYDPMIAKLCTWAPTRDQAIEAMRNALDGFEVEGIGHNLPFLSAVMDHPIFMSGDMTTAFIEEQYPDGFQGVELPEETLRRVAAAAAAMHRVAEIRRTRVSGRMDNHERRVGKNWVVSMQGQDFAVKVKADKKGSTIKFDDGSKLRVTSDWTPGDQLATLKVGGEPLVLKVGKIPGGFRLRSRGADLKCHVRTARQAELAKLMPEKVAPDTSKLLLCPMPGLIVKVDVEVGDEVQEGQALCTVEAMKMENILRAEKTTVVTKINAAPGDSLAVDDVIMEFE</sequence>
<dbReference type="InterPro" id="IPR050856">
    <property type="entry name" value="Biotin_carboxylase_complex"/>
</dbReference>
<evidence type="ECO:0000256" key="12">
    <source>
        <dbReference type="ARBA" id="ARBA00023267"/>
    </source>
</evidence>
<organism evidence="18 19">
    <name type="scientific">Shimia gijangensis</name>
    <dbReference type="NCBI Taxonomy" id="1470563"/>
    <lineage>
        <taxon>Bacteria</taxon>
        <taxon>Pseudomonadati</taxon>
        <taxon>Pseudomonadota</taxon>
        <taxon>Alphaproteobacteria</taxon>
        <taxon>Rhodobacterales</taxon>
        <taxon>Roseobacteraceae</taxon>
    </lineage>
</organism>
<dbReference type="SUPFAM" id="SSF56059">
    <property type="entry name" value="Glutathione synthetase ATP-binding domain-like"/>
    <property type="match status" value="1"/>
</dbReference>
<dbReference type="FunFam" id="2.40.50.100:FF:000003">
    <property type="entry name" value="Acetyl-CoA carboxylase biotin carboxyl carrier protein"/>
    <property type="match status" value="1"/>
</dbReference>
<evidence type="ECO:0000256" key="8">
    <source>
        <dbReference type="ARBA" id="ARBA00022842"/>
    </source>
</evidence>
<dbReference type="GO" id="GO:0005524">
    <property type="term" value="F:ATP binding"/>
    <property type="evidence" value="ECO:0007669"/>
    <property type="project" value="UniProtKB-UniRule"/>
</dbReference>
<keyword evidence="7 14" id="KW-0067">ATP-binding</keyword>
<evidence type="ECO:0000256" key="2">
    <source>
        <dbReference type="ARBA" id="ARBA00005060"/>
    </source>
</evidence>
<dbReference type="SUPFAM" id="SSF52440">
    <property type="entry name" value="PreATP-grasp domain"/>
    <property type="match status" value="1"/>
</dbReference>
<dbReference type="GO" id="GO:0016042">
    <property type="term" value="P:lipid catabolic process"/>
    <property type="evidence" value="ECO:0007669"/>
    <property type="project" value="UniProtKB-KW"/>
</dbReference>
<evidence type="ECO:0000256" key="1">
    <source>
        <dbReference type="ARBA" id="ARBA00001953"/>
    </source>
</evidence>
<evidence type="ECO:0000256" key="13">
    <source>
        <dbReference type="ARBA" id="ARBA00049495"/>
    </source>
</evidence>
<evidence type="ECO:0000259" key="17">
    <source>
        <dbReference type="PROSITE" id="PS50979"/>
    </source>
</evidence>
<dbReference type="PANTHER" id="PTHR18866:SF33">
    <property type="entry name" value="METHYLCROTONOYL-COA CARBOXYLASE SUBUNIT ALPHA, MITOCHONDRIAL-RELATED"/>
    <property type="match status" value="1"/>
</dbReference>
<comment type="cofactor">
    <cofactor evidence="1">
        <name>biotin</name>
        <dbReference type="ChEBI" id="CHEBI:57586"/>
    </cofactor>
</comment>
<keyword evidence="11" id="KW-0464">Manganese</keyword>
<evidence type="ECO:0000256" key="7">
    <source>
        <dbReference type="ARBA" id="ARBA00022840"/>
    </source>
</evidence>
<evidence type="ECO:0000313" key="18">
    <source>
        <dbReference type="EMBL" id="SHK00847.1"/>
    </source>
</evidence>
<dbReference type="PANTHER" id="PTHR18866">
    <property type="entry name" value="CARBOXYLASE:PYRUVATE/ACETYL-COA/PROPIONYL-COA CARBOXYLASE"/>
    <property type="match status" value="1"/>
</dbReference>
<dbReference type="Pfam" id="PF02786">
    <property type="entry name" value="CPSase_L_D2"/>
    <property type="match status" value="1"/>
</dbReference>
<dbReference type="PROSITE" id="PS00188">
    <property type="entry name" value="BIOTIN"/>
    <property type="match status" value="1"/>
</dbReference>
<feature type="domain" description="ATP-grasp" evidence="16">
    <location>
        <begin position="120"/>
        <end position="317"/>
    </location>
</feature>
<comment type="catalytic activity">
    <reaction evidence="13">
        <text>propanoyl-CoA + hydrogencarbonate + ATP = (S)-methylmalonyl-CoA + ADP + phosphate + H(+)</text>
        <dbReference type="Rhea" id="RHEA:23720"/>
        <dbReference type="ChEBI" id="CHEBI:15378"/>
        <dbReference type="ChEBI" id="CHEBI:17544"/>
        <dbReference type="ChEBI" id="CHEBI:30616"/>
        <dbReference type="ChEBI" id="CHEBI:43474"/>
        <dbReference type="ChEBI" id="CHEBI:57327"/>
        <dbReference type="ChEBI" id="CHEBI:57392"/>
        <dbReference type="ChEBI" id="CHEBI:456216"/>
        <dbReference type="EC" id="6.4.1.3"/>
    </reaction>
    <physiologicalReaction direction="left-to-right" evidence="13">
        <dbReference type="Rhea" id="RHEA:23721"/>
    </physiologicalReaction>
</comment>
<dbReference type="InterPro" id="IPR001882">
    <property type="entry name" value="Biotin_BS"/>
</dbReference>
<dbReference type="InterPro" id="IPR005481">
    <property type="entry name" value="BC-like_N"/>
</dbReference>
<dbReference type="GO" id="GO:0004658">
    <property type="term" value="F:propionyl-CoA carboxylase activity"/>
    <property type="evidence" value="ECO:0007669"/>
    <property type="project" value="UniProtKB-EC"/>
</dbReference>
<keyword evidence="12" id="KW-0092">Biotin</keyword>
<dbReference type="InterPro" id="IPR011054">
    <property type="entry name" value="Rudment_hybrid_motif"/>
</dbReference>
<dbReference type="InterPro" id="IPR011764">
    <property type="entry name" value="Biotin_carboxylation_dom"/>
</dbReference>
<protein>
    <recommendedName>
        <fullName evidence="3">propionyl-CoA carboxylase</fullName>
        <ecNumber evidence="3">6.4.1.3</ecNumber>
    </recommendedName>
</protein>
<accession>A0A1M6NYN4</accession>
<keyword evidence="10" id="KW-0443">Lipid metabolism</keyword>
<reference evidence="19" key="1">
    <citation type="submission" date="2016-11" db="EMBL/GenBank/DDBJ databases">
        <authorList>
            <person name="Varghese N."/>
            <person name="Submissions S."/>
        </authorList>
    </citation>
    <scope>NUCLEOTIDE SEQUENCE [LARGE SCALE GENOMIC DNA]</scope>
    <source>
        <strain evidence="19">DSM 100564</strain>
    </source>
</reference>
<evidence type="ECO:0000256" key="5">
    <source>
        <dbReference type="ARBA" id="ARBA00022723"/>
    </source>
</evidence>
<dbReference type="Gene3D" id="3.30.470.20">
    <property type="entry name" value="ATP-grasp fold, B domain"/>
    <property type="match status" value="1"/>
</dbReference>
<dbReference type="PROSITE" id="PS00866">
    <property type="entry name" value="CPSASE_1"/>
    <property type="match status" value="1"/>
</dbReference>
<evidence type="ECO:0000256" key="11">
    <source>
        <dbReference type="ARBA" id="ARBA00023211"/>
    </source>
</evidence>
<dbReference type="Pfam" id="PF02785">
    <property type="entry name" value="Biotin_carb_C"/>
    <property type="match status" value="1"/>
</dbReference>
<proteinExistence type="predicted"/>
<dbReference type="PROSITE" id="PS00867">
    <property type="entry name" value="CPSASE_2"/>
    <property type="match status" value="1"/>
</dbReference>
<dbReference type="NCBIfam" id="NF006367">
    <property type="entry name" value="PRK08591.1"/>
    <property type="match status" value="1"/>
</dbReference>
<dbReference type="EC" id="6.4.1.3" evidence="3"/>
<evidence type="ECO:0000256" key="4">
    <source>
        <dbReference type="ARBA" id="ARBA00022598"/>
    </source>
</evidence>
<dbReference type="Gene3D" id="2.40.50.100">
    <property type="match status" value="1"/>
</dbReference>
<dbReference type="InterPro" id="IPR011053">
    <property type="entry name" value="Single_hybrid_motif"/>
</dbReference>
<feature type="domain" description="Lipoyl-binding" evidence="15">
    <location>
        <begin position="605"/>
        <end position="681"/>
    </location>
</feature>
<dbReference type="InterPro" id="IPR005479">
    <property type="entry name" value="CPAse_ATP-bd"/>
</dbReference>
<dbReference type="Gene3D" id="3.30.700.30">
    <property type="match status" value="1"/>
</dbReference>
<gene>
    <name evidence="18" type="ORF">SAMN05444000_11710</name>
</gene>
<dbReference type="PROSITE" id="PS50968">
    <property type="entry name" value="BIOTINYL_LIPOYL"/>
    <property type="match status" value="1"/>
</dbReference>
<dbReference type="Pfam" id="PF18140">
    <property type="entry name" value="PCC_BT"/>
    <property type="match status" value="1"/>
</dbReference>
<dbReference type="OrthoDB" id="9763189at2"/>
<evidence type="ECO:0000256" key="6">
    <source>
        <dbReference type="ARBA" id="ARBA00022741"/>
    </source>
</evidence>
<evidence type="ECO:0000256" key="14">
    <source>
        <dbReference type="PROSITE-ProRule" id="PRU00409"/>
    </source>
</evidence>
<keyword evidence="8" id="KW-0460">Magnesium</keyword>
<evidence type="ECO:0000259" key="15">
    <source>
        <dbReference type="PROSITE" id="PS50968"/>
    </source>
</evidence>
<dbReference type="CDD" id="cd06850">
    <property type="entry name" value="biotinyl_domain"/>
    <property type="match status" value="1"/>
</dbReference>
<keyword evidence="6 14" id="KW-0547">Nucleotide-binding</keyword>
<evidence type="ECO:0000313" key="19">
    <source>
        <dbReference type="Proteomes" id="UP000183982"/>
    </source>
</evidence>
<dbReference type="UniPathway" id="UPA00945">
    <property type="reaction ID" value="UER00908"/>
</dbReference>
<evidence type="ECO:0000259" key="16">
    <source>
        <dbReference type="PROSITE" id="PS50975"/>
    </source>
</evidence>
<dbReference type="Pfam" id="PF00289">
    <property type="entry name" value="Biotin_carb_N"/>
    <property type="match status" value="1"/>
</dbReference>
<keyword evidence="4" id="KW-0436">Ligase</keyword>
<dbReference type="FunFam" id="3.30.1490.20:FF:000018">
    <property type="entry name" value="Biotin carboxylase"/>
    <property type="match status" value="1"/>
</dbReference>
<dbReference type="FunFam" id="3.40.50.20:FF:000010">
    <property type="entry name" value="Propionyl-CoA carboxylase subunit alpha"/>
    <property type="match status" value="1"/>
</dbReference>
<dbReference type="EMBL" id="FQZQ01000017">
    <property type="protein sequence ID" value="SHK00847.1"/>
    <property type="molecule type" value="Genomic_DNA"/>
</dbReference>
<dbReference type="InterPro" id="IPR000089">
    <property type="entry name" value="Biotin_lipoyl"/>
</dbReference>
<dbReference type="InterPro" id="IPR041265">
    <property type="entry name" value="PCC_BT"/>
</dbReference>
<dbReference type="InterPro" id="IPR005482">
    <property type="entry name" value="Biotin_COase_C"/>
</dbReference>
<feature type="domain" description="Biotin carboxylation" evidence="17">
    <location>
        <begin position="1"/>
        <end position="466"/>
    </location>
</feature>
<dbReference type="PROSITE" id="PS50975">
    <property type="entry name" value="ATP_GRASP"/>
    <property type="match status" value="1"/>
</dbReference>
<evidence type="ECO:0000256" key="9">
    <source>
        <dbReference type="ARBA" id="ARBA00022963"/>
    </source>
</evidence>
<dbReference type="InterPro" id="IPR016185">
    <property type="entry name" value="PreATP-grasp_dom_sf"/>
</dbReference>
<dbReference type="SUPFAM" id="SSF51230">
    <property type="entry name" value="Single hybrid motif"/>
    <property type="match status" value="1"/>
</dbReference>
<dbReference type="GO" id="GO:0046872">
    <property type="term" value="F:metal ion binding"/>
    <property type="evidence" value="ECO:0007669"/>
    <property type="project" value="UniProtKB-KW"/>
</dbReference>
<dbReference type="PROSITE" id="PS50979">
    <property type="entry name" value="BC"/>
    <property type="match status" value="1"/>
</dbReference>
<keyword evidence="9" id="KW-0442">Lipid degradation</keyword>
<evidence type="ECO:0000256" key="3">
    <source>
        <dbReference type="ARBA" id="ARBA00013050"/>
    </source>
</evidence>
<keyword evidence="5" id="KW-0479">Metal-binding</keyword>
<dbReference type="Pfam" id="PF00364">
    <property type="entry name" value="Biotin_lipoyl"/>
    <property type="match status" value="1"/>
</dbReference>
<dbReference type="SUPFAM" id="SSF51246">
    <property type="entry name" value="Rudiment single hybrid motif"/>
    <property type="match status" value="1"/>
</dbReference>
<dbReference type="RefSeq" id="WP_073254232.1">
    <property type="nucleotide sequence ID" value="NZ_FQZQ01000017.1"/>
</dbReference>
<dbReference type="AlphaFoldDB" id="A0A1M6NYN4"/>
<dbReference type="Proteomes" id="UP000183982">
    <property type="component" value="Unassembled WGS sequence"/>
</dbReference>
<name>A0A1M6NYN4_9RHOB</name>
<evidence type="ECO:0000256" key="10">
    <source>
        <dbReference type="ARBA" id="ARBA00023098"/>
    </source>
</evidence>
<comment type="pathway">
    <text evidence="2">Metabolic intermediate metabolism; propanoyl-CoA degradation; succinyl-CoA from propanoyl-CoA: step 1/3.</text>
</comment>
<dbReference type="InterPro" id="IPR011761">
    <property type="entry name" value="ATP-grasp"/>
</dbReference>
<dbReference type="FunFam" id="3.30.470.20:FF:000028">
    <property type="entry name" value="Methylcrotonoyl-CoA carboxylase subunit alpha, mitochondrial"/>
    <property type="match status" value="1"/>
</dbReference>
<keyword evidence="19" id="KW-1185">Reference proteome</keyword>
<dbReference type="STRING" id="1470563.SAMN05444000_11710"/>